<dbReference type="SUPFAM" id="SSF52172">
    <property type="entry name" value="CheY-like"/>
    <property type="match status" value="1"/>
</dbReference>
<dbReference type="PANTHER" id="PTHR44591">
    <property type="entry name" value="STRESS RESPONSE REGULATOR PROTEIN 1"/>
    <property type="match status" value="1"/>
</dbReference>
<feature type="modified residue" description="4-aspartylphosphate" evidence="2">
    <location>
        <position position="57"/>
    </location>
</feature>
<dbReference type="InterPro" id="IPR011006">
    <property type="entry name" value="CheY-like_superfamily"/>
</dbReference>
<dbReference type="RefSeq" id="WP_074774221.1">
    <property type="nucleotide sequence ID" value="NZ_FNKP01000004.1"/>
</dbReference>
<reference evidence="5" key="1">
    <citation type="submission" date="2016-10" db="EMBL/GenBank/DDBJ databases">
        <authorList>
            <person name="Varghese N."/>
        </authorList>
    </citation>
    <scope>NUCLEOTIDE SEQUENCE [LARGE SCALE GENOMIC DNA]</scope>
    <source>
        <strain evidence="5">GAS106B</strain>
    </source>
</reference>
<dbReference type="InterPro" id="IPR050595">
    <property type="entry name" value="Bact_response_regulator"/>
</dbReference>
<dbReference type="GO" id="GO:0000160">
    <property type="term" value="P:phosphorelay signal transduction system"/>
    <property type="evidence" value="ECO:0007669"/>
    <property type="project" value="InterPro"/>
</dbReference>
<dbReference type="AlphaFoldDB" id="A0A1H1JXV5"/>
<dbReference type="PROSITE" id="PS50110">
    <property type="entry name" value="RESPONSE_REGULATORY"/>
    <property type="match status" value="1"/>
</dbReference>
<keyword evidence="1 2" id="KW-0597">Phosphoprotein</keyword>
<protein>
    <submittedName>
        <fullName evidence="4">Response regulator receiver domain-containing protein</fullName>
    </submittedName>
</protein>
<organism evidence="4 5">
    <name type="scientific">Paraburkholderia fungorum</name>
    <dbReference type="NCBI Taxonomy" id="134537"/>
    <lineage>
        <taxon>Bacteria</taxon>
        <taxon>Pseudomonadati</taxon>
        <taxon>Pseudomonadota</taxon>
        <taxon>Betaproteobacteria</taxon>
        <taxon>Burkholderiales</taxon>
        <taxon>Burkholderiaceae</taxon>
        <taxon>Paraburkholderia</taxon>
    </lineage>
</organism>
<dbReference type="Gene3D" id="3.40.50.2300">
    <property type="match status" value="1"/>
</dbReference>
<evidence type="ECO:0000256" key="2">
    <source>
        <dbReference type="PROSITE-ProRule" id="PRU00169"/>
    </source>
</evidence>
<dbReference type="OrthoDB" id="5421695at2"/>
<sequence>MLPIRTHHLLVADDDPNLLAAYVQYFQLHGYEVRATQDGEGALTEYCRWLPALVILDIQMPKLDGRTVAREIRRLRRRSAPLLVAVSGLSSPSERAESLLSGFDHHFAKPAELQVILATVASHSRVSDPNIAQLHSRC</sequence>
<evidence type="ECO:0000313" key="5">
    <source>
        <dbReference type="Proteomes" id="UP000183487"/>
    </source>
</evidence>
<dbReference type="SMART" id="SM00448">
    <property type="entry name" value="REC"/>
    <property type="match status" value="1"/>
</dbReference>
<feature type="domain" description="Response regulatory" evidence="3">
    <location>
        <begin position="8"/>
        <end position="124"/>
    </location>
</feature>
<proteinExistence type="predicted"/>
<dbReference type="InterPro" id="IPR001789">
    <property type="entry name" value="Sig_transdc_resp-reg_receiver"/>
</dbReference>
<gene>
    <name evidence="4" type="ORF">SAMN05443245_7473</name>
</gene>
<evidence type="ECO:0000313" key="4">
    <source>
        <dbReference type="EMBL" id="SDR54642.1"/>
    </source>
</evidence>
<evidence type="ECO:0000259" key="3">
    <source>
        <dbReference type="PROSITE" id="PS50110"/>
    </source>
</evidence>
<dbReference type="Proteomes" id="UP000183487">
    <property type="component" value="Unassembled WGS sequence"/>
</dbReference>
<keyword evidence="5" id="KW-1185">Reference proteome</keyword>
<dbReference type="PANTHER" id="PTHR44591:SF3">
    <property type="entry name" value="RESPONSE REGULATORY DOMAIN-CONTAINING PROTEIN"/>
    <property type="match status" value="1"/>
</dbReference>
<name>A0A1H1JXV5_9BURK</name>
<dbReference type="Pfam" id="PF00072">
    <property type="entry name" value="Response_reg"/>
    <property type="match status" value="1"/>
</dbReference>
<evidence type="ECO:0000256" key="1">
    <source>
        <dbReference type="ARBA" id="ARBA00022553"/>
    </source>
</evidence>
<dbReference type="EMBL" id="FNKP01000004">
    <property type="protein sequence ID" value="SDR54642.1"/>
    <property type="molecule type" value="Genomic_DNA"/>
</dbReference>
<accession>A0A1H1JXV5</accession>